<dbReference type="InterPro" id="IPR011250">
    <property type="entry name" value="OMP/PagP_B-barrel"/>
</dbReference>
<dbReference type="EMBL" id="CABPRZ010000028">
    <property type="protein sequence ID" value="VVE53475.1"/>
    <property type="molecule type" value="Genomic_DNA"/>
</dbReference>
<dbReference type="InterPro" id="IPR005618">
    <property type="entry name" value="OMPW"/>
</dbReference>
<comment type="subcellular location">
    <subcellularLocation>
        <location evidence="1">Cell outer membrane</location>
    </subcellularLocation>
</comment>
<protein>
    <submittedName>
        <fullName evidence="3">OmpW family protein</fullName>
    </submittedName>
</protein>
<feature type="signal peptide" evidence="2">
    <location>
        <begin position="1"/>
        <end position="22"/>
    </location>
</feature>
<dbReference type="Pfam" id="PF03922">
    <property type="entry name" value="OmpW"/>
    <property type="match status" value="1"/>
</dbReference>
<dbReference type="OrthoDB" id="9807574at2"/>
<organism evidence="3 4">
    <name type="scientific">Pandoraea terrae</name>
    <dbReference type="NCBI Taxonomy" id="1537710"/>
    <lineage>
        <taxon>Bacteria</taxon>
        <taxon>Pseudomonadati</taxon>
        <taxon>Pseudomonadota</taxon>
        <taxon>Betaproteobacteria</taxon>
        <taxon>Burkholderiales</taxon>
        <taxon>Burkholderiaceae</taxon>
        <taxon>Pandoraea</taxon>
    </lineage>
</organism>
<sequence>MKLKYLTIAALAMLTASGTALAQKAGDNVVNVGWFHFTPQDSSDPLQITGSTILPPAFQGAVNQRLQNSGARVDDADTAGLTFMHFFTDNISAEVVLGVAPKFNLTGTGALTAPDGQPLASATQWSPAVLVKYYFGQAADTWRPFVGLGASYFFYSNINIHSNLQAMAAQSLGGGQPTAFTTAKLKNSWAPVFNAGINYNIDKHWSMAFSVSYVPVSTTATLTTSLPNGAATVSQSKVRLNPVITFLSLGYTF</sequence>
<dbReference type="AlphaFoldDB" id="A0A5E4YYT4"/>
<dbReference type="PANTHER" id="PTHR36920">
    <property type="match status" value="1"/>
</dbReference>
<dbReference type="PANTHER" id="PTHR36920:SF1">
    <property type="entry name" value="OUTER MEMBRANE PROTEIN W"/>
    <property type="match status" value="1"/>
</dbReference>
<dbReference type="Gene3D" id="2.40.160.20">
    <property type="match status" value="1"/>
</dbReference>
<evidence type="ECO:0000256" key="2">
    <source>
        <dbReference type="SAM" id="SignalP"/>
    </source>
</evidence>
<feature type="chain" id="PRO_5022803930" evidence="2">
    <location>
        <begin position="23"/>
        <end position="253"/>
    </location>
</feature>
<dbReference type="GO" id="GO:0055085">
    <property type="term" value="P:transmembrane transport"/>
    <property type="evidence" value="ECO:0007669"/>
    <property type="project" value="TreeGrafter"/>
</dbReference>
<dbReference type="RefSeq" id="WP_150699517.1">
    <property type="nucleotide sequence ID" value="NZ_CABPRZ010000028.1"/>
</dbReference>
<name>A0A5E4YYT4_9BURK</name>
<keyword evidence="4" id="KW-1185">Reference proteome</keyword>
<gene>
    <name evidence="3" type="ORF">PTE30175_04755</name>
</gene>
<evidence type="ECO:0000313" key="4">
    <source>
        <dbReference type="Proteomes" id="UP000414233"/>
    </source>
</evidence>
<keyword evidence="2" id="KW-0732">Signal</keyword>
<evidence type="ECO:0000256" key="1">
    <source>
        <dbReference type="ARBA" id="ARBA00004442"/>
    </source>
</evidence>
<accession>A0A5E4YYT4</accession>
<dbReference type="GO" id="GO:0009279">
    <property type="term" value="C:cell outer membrane"/>
    <property type="evidence" value="ECO:0007669"/>
    <property type="project" value="UniProtKB-SubCell"/>
</dbReference>
<reference evidence="3 4" key="1">
    <citation type="submission" date="2019-08" db="EMBL/GenBank/DDBJ databases">
        <authorList>
            <person name="Peeters C."/>
        </authorList>
    </citation>
    <scope>NUCLEOTIDE SEQUENCE [LARGE SCALE GENOMIC DNA]</scope>
    <source>
        <strain evidence="3 4">LMG 30175</strain>
    </source>
</reference>
<evidence type="ECO:0000313" key="3">
    <source>
        <dbReference type="EMBL" id="VVE53475.1"/>
    </source>
</evidence>
<proteinExistence type="predicted"/>
<dbReference type="Proteomes" id="UP000414233">
    <property type="component" value="Unassembled WGS sequence"/>
</dbReference>
<dbReference type="SUPFAM" id="SSF56925">
    <property type="entry name" value="OMPA-like"/>
    <property type="match status" value="1"/>
</dbReference>